<evidence type="ECO:0000313" key="1">
    <source>
        <dbReference type="EMBL" id="JAH26714.1"/>
    </source>
</evidence>
<accession>A0A0E9RC78</accession>
<name>A0A0E9RC78_ANGAN</name>
<reference evidence="1" key="1">
    <citation type="submission" date="2014-11" db="EMBL/GenBank/DDBJ databases">
        <authorList>
            <person name="Amaro Gonzalez C."/>
        </authorList>
    </citation>
    <scope>NUCLEOTIDE SEQUENCE</scope>
</reference>
<dbReference type="AlphaFoldDB" id="A0A0E9RC78"/>
<protein>
    <submittedName>
        <fullName evidence="1">Uncharacterized protein</fullName>
    </submittedName>
</protein>
<proteinExistence type="predicted"/>
<organism evidence="1">
    <name type="scientific">Anguilla anguilla</name>
    <name type="common">European freshwater eel</name>
    <name type="synonym">Muraena anguilla</name>
    <dbReference type="NCBI Taxonomy" id="7936"/>
    <lineage>
        <taxon>Eukaryota</taxon>
        <taxon>Metazoa</taxon>
        <taxon>Chordata</taxon>
        <taxon>Craniata</taxon>
        <taxon>Vertebrata</taxon>
        <taxon>Euteleostomi</taxon>
        <taxon>Actinopterygii</taxon>
        <taxon>Neopterygii</taxon>
        <taxon>Teleostei</taxon>
        <taxon>Anguilliformes</taxon>
        <taxon>Anguillidae</taxon>
        <taxon>Anguilla</taxon>
    </lineage>
</organism>
<sequence length="56" mass="6447">MFLHSRGDIFSWVKLSKERRQTGNRVGYGLNEDSAPTSFLYFFTSMHLSGKYAQSP</sequence>
<reference evidence="1" key="2">
    <citation type="journal article" date="2015" name="Fish Shellfish Immunol.">
        <title>Early steps in the European eel (Anguilla anguilla)-Vibrio vulnificus interaction in the gills: Role of the RtxA13 toxin.</title>
        <authorList>
            <person name="Callol A."/>
            <person name="Pajuelo D."/>
            <person name="Ebbesson L."/>
            <person name="Teles M."/>
            <person name="MacKenzie S."/>
            <person name="Amaro C."/>
        </authorList>
    </citation>
    <scope>NUCLEOTIDE SEQUENCE</scope>
</reference>
<dbReference type="EMBL" id="GBXM01081863">
    <property type="protein sequence ID" value="JAH26714.1"/>
    <property type="molecule type" value="Transcribed_RNA"/>
</dbReference>